<dbReference type="OrthoDB" id="2017974at2759"/>
<keyword evidence="1" id="KW-0866">Nonsense-mediated mRNA decay</keyword>
<feature type="compositionally biased region" description="Basic and acidic residues" evidence="2">
    <location>
        <begin position="123"/>
        <end position="132"/>
    </location>
</feature>
<dbReference type="PANTHER" id="PTHR15696">
    <property type="entry name" value="SMG-7 SUPPRESSOR WITH MORPHOLOGICAL EFFECT ON GENITALIA PROTEIN 7"/>
    <property type="match status" value="1"/>
</dbReference>
<accession>A0A8H6G3R6</accession>
<dbReference type="Gene3D" id="1.25.40.10">
    <property type="entry name" value="Tetratricopeptide repeat domain"/>
    <property type="match status" value="1"/>
</dbReference>
<feature type="compositionally biased region" description="Acidic residues" evidence="2">
    <location>
        <begin position="325"/>
        <end position="334"/>
    </location>
</feature>
<dbReference type="GO" id="GO:0000184">
    <property type="term" value="P:nuclear-transcribed mRNA catabolic process, nonsense-mediated decay"/>
    <property type="evidence" value="ECO:0007669"/>
    <property type="project" value="UniProtKB-KW"/>
</dbReference>
<dbReference type="GO" id="GO:0070034">
    <property type="term" value="F:telomerase RNA binding"/>
    <property type="evidence" value="ECO:0007669"/>
    <property type="project" value="TreeGrafter"/>
</dbReference>
<feature type="compositionally biased region" description="Acidic residues" evidence="2">
    <location>
        <begin position="888"/>
        <end position="901"/>
    </location>
</feature>
<evidence type="ECO:0000256" key="2">
    <source>
        <dbReference type="SAM" id="MobiDB-lite"/>
    </source>
</evidence>
<feature type="compositionally biased region" description="Polar residues" evidence="2">
    <location>
        <begin position="912"/>
        <end position="936"/>
    </location>
</feature>
<proteinExistence type="predicted"/>
<feature type="region of interest" description="Disordered" evidence="2">
    <location>
        <begin position="888"/>
        <end position="1006"/>
    </location>
</feature>
<feature type="compositionally biased region" description="Polar residues" evidence="2">
    <location>
        <begin position="86"/>
        <end position="99"/>
    </location>
</feature>
<feature type="compositionally biased region" description="Basic and acidic residues" evidence="2">
    <location>
        <begin position="262"/>
        <end position="275"/>
    </location>
</feature>
<dbReference type="Proteomes" id="UP000578531">
    <property type="component" value="Unassembled WGS sequence"/>
</dbReference>
<dbReference type="InterPro" id="IPR013087">
    <property type="entry name" value="Znf_C2H2_type"/>
</dbReference>
<evidence type="ECO:0000313" key="5">
    <source>
        <dbReference type="Proteomes" id="UP000578531"/>
    </source>
</evidence>
<feature type="domain" description="C2H2-type" evidence="3">
    <location>
        <begin position="28"/>
        <end position="49"/>
    </location>
</feature>
<feature type="region of interest" description="Disordered" evidence="2">
    <location>
        <begin position="64"/>
        <end position="335"/>
    </location>
</feature>
<feature type="compositionally biased region" description="Basic and acidic residues" evidence="2">
    <location>
        <begin position="143"/>
        <end position="165"/>
    </location>
</feature>
<evidence type="ECO:0000259" key="3">
    <source>
        <dbReference type="PROSITE" id="PS00028"/>
    </source>
</evidence>
<keyword evidence="5" id="KW-1185">Reference proteome</keyword>
<reference evidence="4 5" key="1">
    <citation type="journal article" date="2020" name="Genomics">
        <title>Complete, high-quality genomes from long-read metagenomic sequencing of two wolf lichen thalli reveals enigmatic genome architecture.</title>
        <authorList>
            <person name="McKenzie S.K."/>
            <person name="Walston R.F."/>
            <person name="Allen J.L."/>
        </authorList>
    </citation>
    <scope>NUCLEOTIDE SEQUENCE [LARGE SCALE GENOMIC DNA]</scope>
    <source>
        <strain evidence="4">WasteWater2</strain>
    </source>
</reference>
<dbReference type="EMBL" id="JACCJC010000005">
    <property type="protein sequence ID" value="KAF6239849.1"/>
    <property type="molecule type" value="Genomic_DNA"/>
</dbReference>
<dbReference type="SUPFAM" id="SSF48452">
    <property type="entry name" value="TPR-like"/>
    <property type="match status" value="1"/>
</dbReference>
<dbReference type="PANTHER" id="PTHR15696:SF0">
    <property type="entry name" value="TELOMERASE-BINDING PROTEIN EST1A"/>
    <property type="match status" value="1"/>
</dbReference>
<feature type="region of interest" description="Disordered" evidence="2">
    <location>
        <begin position="1"/>
        <end position="23"/>
    </location>
</feature>
<dbReference type="GeneID" id="59284069"/>
<dbReference type="RefSeq" id="XP_037169124.1">
    <property type="nucleotide sequence ID" value="XM_037304329.1"/>
</dbReference>
<feature type="compositionally biased region" description="Basic and acidic residues" evidence="2">
    <location>
        <begin position="937"/>
        <end position="961"/>
    </location>
</feature>
<gene>
    <name evidence="4" type="ORF">HO173_002396</name>
</gene>
<name>A0A8H6G3R6_9LECA</name>
<dbReference type="InterPro" id="IPR018834">
    <property type="entry name" value="DNA/RNA-bd_Est1-type"/>
</dbReference>
<organism evidence="4 5">
    <name type="scientific">Letharia columbiana</name>
    <dbReference type="NCBI Taxonomy" id="112416"/>
    <lineage>
        <taxon>Eukaryota</taxon>
        <taxon>Fungi</taxon>
        <taxon>Dikarya</taxon>
        <taxon>Ascomycota</taxon>
        <taxon>Pezizomycotina</taxon>
        <taxon>Lecanoromycetes</taxon>
        <taxon>OSLEUM clade</taxon>
        <taxon>Lecanoromycetidae</taxon>
        <taxon>Lecanorales</taxon>
        <taxon>Lecanorineae</taxon>
        <taxon>Parmeliaceae</taxon>
        <taxon>Letharia</taxon>
    </lineage>
</organism>
<feature type="region of interest" description="Disordered" evidence="2">
    <location>
        <begin position="772"/>
        <end position="793"/>
    </location>
</feature>
<evidence type="ECO:0000313" key="4">
    <source>
        <dbReference type="EMBL" id="KAF6239849.1"/>
    </source>
</evidence>
<dbReference type="GO" id="GO:0042162">
    <property type="term" value="F:telomeric DNA binding"/>
    <property type="evidence" value="ECO:0007669"/>
    <property type="project" value="TreeGrafter"/>
</dbReference>
<keyword evidence="1" id="KW-0539">Nucleus</keyword>
<dbReference type="InterPro" id="IPR045153">
    <property type="entry name" value="Est1/Ebs1-like"/>
</dbReference>
<dbReference type="GO" id="GO:0005697">
    <property type="term" value="C:telomerase holoenzyme complex"/>
    <property type="evidence" value="ECO:0007669"/>
    <property type="project" value="TreeGrafter"/>
</dbReference>
<comment type="caution">
    <text evidence="4">The sequence shown here is derived from an EMBL/GenBank/DDBJ whole genome shotgun (WGS) entry which is preliminary data.</text>
</comment>
<dbReference type="InterPro" id="IPR011990">
    <property type="entry name" value="TPR-like_helical_dom_sf"/>
</dbReference>
<dbReference type="FunFam" id="1.25.40.10:FF:000202">
    <property type="entry name" value="Unplaced genomic scaffold supercont1.7, whole genome shotgun sequence"/>
    <property type="match status" value="1"/>
</dbReference>
<evidence type="ECO:0000256" key="1">
    <source>
        <dbReference type="RuleBase" id="RU369098"/>
    </source>
</evidence>
<protein>
    <recommendedName>
        <fullName evidence="1">Nonsense-mediated mRNA decay factor</fullName>
    </recommendedName>
</protein>
<sequence>MGQPSDLDAKIQSRLRPAAGGYGSGYTCPICERWFQAWPKAWKHAKEAHQDFFEDIGSTEEVEAKKRFQATKKQKQPDPSEVAISPAQSKPSSVGNRITPTIEGDLRPYPSNRPNSAPGDGQGDGKRIDDFGHLTIGQRRATGTHDRLGDEKPVLESNPRKRGAEGESGSPVLQPLAAQRPISMLARARHAKSGSRGFSIGKEESDLNRQQATENDPEFKRGAPGSIKPLWDPNIDDPNTRKAARRDRQPGHVNKPPRRPHPSREPRSKPKKPDVVDEQPNVADTREQTMSTEPHVTHFDSSRKTRILAKKEPPPSDGDSPPGDEPSEGSEAEPEMLLQPDTRPISHEQLVVEVKGIYAGLVMVEAKCIDIDERQSAAAQEKDPSKKIDLKNDQWQSLIALHKQLLHEHHDFFLASQHPSASAALSRLAAKYSMPARMWRHGIHAFLEVLRHRLPQSLEHMLAFIYIAYSMMALLYETVSTFEDTWIECLGDLGRYRMAIEDDEPKDREVWSNVARFWYNKAADKSPNVGRLYHHLAILARPYTLEQLSLYTRSLTCVTPFESAKGSIMTLFNPILNGKESATRRSSFETIFIRAHGILFTKGPADPSDRFDRAIMELEADDLLENYITKTAARFKEAGVFAAVANIAALFEYGIAKHGVPKPILRLAFEASENANQVKDEQFGISDFDAFMSCSPGPSVEVVTLASKIAFGTLSISLRRPEDPNVHPLVHVYLVFLRTFVGVEQAMKCIETSVPWNGLCTFLNFLSTPSRAADPSFRSKDFPEPEEGPGRPLPEDFVMRGQLYSQWYFPEAWFTDAMIDDDERTLDLPSMAKPRADRLFWLGHSIASAKKWIHFDEVGRCFSPTAYANEICECSTAETLSDQIEIESQTEADSNDEDSTMEDAGTIPETPRTMSLALSDSQAASEESTRASTPTENRTEDVPAFERDDVADDVTMKDLGPEKAILAGTADEVRNPKAASWPSSTVIHPSSPPWKAGKTKQEPVDYASDPQKLEELLRLNEPDSSDLYKA</sequence>
<comment type="subcellular location">
    <subcellularLocation>
        <location evidence="1">Nucleus</location>
    </subcellularLocation>
</comment>
<dbReference type="PROSITE" id="PS00028">
    <property type="entry name" value="ZINC_FINGER_C2H2_1"/>
    <property type="match status" value="1"/>
</dbReference>
<comment type="function">
    <text evidence="1">Plays a role in nonsense-mediated mRNA decay.</text>
</comment>
<dbReference type="AlphaFoldDB" id="A0A8H6G3R6"/>
<feature type="compositionally biased region" description="Basic and acidic residues" evidence="2">
    <location>
        <begin position="295"/>
        <end position="314"/>
    </location>
</feature>
<dbReference type="Pfam" id="PF10373">
    <property type="entry name" value="EST1_DNA_bind"/>
    <property type="match status" value="1"/>
</dbReference>